<protein>
    <submittedName>
        <fullName evidence="2">Uncharacterized protein</fullName>
    </submittedName>
</protein>
<dbReference type="AlphaFoldDB" id="A0A1F7WJ98"/>
<evidence type="ECO:0000313" key="3">
    <source>
        <dbReference type="Proteomes" id="UP000178735"/>
    </source>
</evidence>
<name>A0A1F7WJ98_9BACT</name>
<keyword evidence="1" id="KW-1133">Transmembrane helix</keyword>
<organism evidence="2 3">
    <name type="scientific">Candidatus Wallbacteria bacterium GWC2_49_35</name>
    <dbReference type="NCBI Taxonomy" id="1817813"/>
    <lineage>
        <taxon>Bacteria</taxon>
        <taxon>Candidatus Walliibacteriota</taxon>
    </lineage>
</organism>
<evidence type="ECO:0000313" key="2">
    <source>
        <dbReference type="EMBL" id="OGM02489.1"/>
    </source>
</evidence>
<sequence>MNEKNELNNDNISSSPCPGVRAKLEAAQELGAPEIDHLQSCRECSAFFQRIEDAVSGCAHEKLLKLNRVQLSGSFADRHADSYNRKKRSFFFAHASAYAMVLVLLAGFMWMASSTLYNTKNSDYVDLERSEEIQKRSYISYSAYLKGLNEYYERIYESGDETEYSQNFIFSGEQVFVSGVQDSEADVFGGGVFFEDYESGILAQNTGSDLSDYYMESIRYLSDYNESMQ</sequence>
<reference evidence="2 3" key="1">
    <citation type="journal article" date="2016" name="Nat. Commun.">
        <title>Thousands of microbial genomes shed light on interconnected biogeochemical processes in an aquifer system.</title>
        <authorList>
            <person name="Anantharaman K."/>
            <person name="Brown C.T."/>
            <person name="Hug L.A."/>
            <person name="Sharon I."/>
            <person name="Castelle C.J."/>
            <person name="Probst A.J."/>
            <person name="Thomas B.C."/>
            <person name="Singh A."/>
            <person name="Wilkins M.J."/>
            <person name="Karaoz U."/>
            <person name="Brodie E.L."/>
            <person name="Williams K.H."/>
            <person name="Hubbard S.S."/>
            <person name="Banfield J.F."/>
        </authorList>
    </citation>
    <scope>NUCLEOTIDE SEQUENCE [LARGE SCALE GENOMIC DNA]</scope>
</reference>
<proteinExistence type="predicted"/>
<dbReference type="EMBL" id="MGFH01000207">
    <property type="protein sequence ID" value="OGM02489.1"/>
    <property type="molecule type" value="Genomic_DNA"/>
</dbReference>
<comment type="caution">
    <text evidence="2">The sequence shown here is derived from an EMBL/GenBank/DDBJ whole genome shotgun (WGS) entry which is preliminary data.</text>
</comment>
<dbReference type="Proteomes" id="UP000178735">
    <property type="component" value="Unassembled WGS sequence"/>
</dbReference>
<gene>
    <name evidence="2" type="ORF">A2008_03210</name>
</gene>
<keyword evidence="1" id="KW-0472">Membrane</keyword>
<feature type="transmembrane region" description="Helical" evidence="1">
    <location>
        <begin position="90"/>
        <end position="112"/>
    </location>
</feature>
<dbReference type="STRING" id="1817813.A2008_03210"/>
<accession>A0A1F7WJ98</accession>
<keyword evidence="1" id="KW-0812">Transmembrane</keyword>
<evidence type="ECO:0000256" key="1">
    <source>
        <dbReference type="SAM" id="Phobius"/>
    </source>
</evidence>